<dbReference type="Proteomes" id="UP000320475">
    <property type="component" value="Unassembled WGS sequence"/>
</dbReference>
<dbReference type="STRING" id="286115.A0A507CNQ8"/>
<evidence type="ECO:0000256" key="2">
    <source>
        <dbReference type="ARBA" id="ARBA00008018"/>
    </source>
</evidence>
<dbReference type="VEuPathDB" id="FungiDB:SeMB42_g05875"/>
<sequence>MENYRQKEVGEDDPPSDPEEIIITVNSKASQVSQQISKLLQDSLCNQANKEVVISGKGIAMNKAITVVELLKRSWNSHSGILNVSTELDSCKAADLWEPVTADLDRIYVIRNTPRIRLRVWTSTP</sequence>
<evidence type="ECO:0000313" key="8">
    <source>
        <dbReference type="Proteomes" id="UP000320475"/>
    </source>
</evidence>
<organism evidence="6 7">
    <name type="scientific">Synchytrium endobioticum</name>
    <dbReference type="NCBI Taxonomy" id="286115"/>
    <lineage>
        <taxon>Eukaryota</taxon>
        <taxon>Fungi</taxon>
        <taxon>Fungi incertae sedis</taxon>
        <taxon>Chytridiomycota</taxon>
        <taxon>Chytridiomycota incertae sedis</taxon>
        <taxon>Chytridiomycetes</taxon>
        <taxon>Synchytriales</taxon>
        <taxon>Synchytriaceae</taxon>
        <taxon>Synchytrium</taxon>
    </lineage>
</organism>
<dbReference type="GO" id="GO:0001682">
    <property type="term" value="P:tRNA 5'-leader removal"/>
    <property type="evidence" value="ECO:0007669"/>
    <property type="project" value="TreeGrafter"/>
</dbReference>
<evidence type="ECO:0000313" key="7">
    <source>
        <dbReference type="Proteomes" id="UP000317494"/>
    </source>
</evidence>
<reference evidence="7 8" key="1">
    <citation type="journal article" date="2019" name="Sci. Rep.">
        <title>Comparative genomics of chytrid fungi reveal insights into the obligate biotrophic and pathogenic lifestyle of Synchytrium endobioticum.</title>
        <authorList>
            <person name="van de Vossenberg B.T.L.H."/>
            <person name="Warris S."/>
            <person name="Nguyen H.D.T."/>
            <person name="van Gent-Pelzer M.P.E."/>
            <person name="Joly D.L."/>
            <person name="van de Geest H.C."/>
            <person name="Bonants P.J.M."/>
            <person name="Smith D.S."/>
            <person name="Levesque C.A."/>
            <person name="van der Lee T.A.J."/>
        </authorList>
    </citation>
    <scope>NUCLEOTIDE SEQUENCE [LARGE SCALE GENOMIC DNA]</scope>
    <source>
        <strain evidence="5 8">LEV6574</strain>
        <strain evidence="6 7">MB42</strain>
    </source>
</reference>
<dbReference type="PANTHER" id="PTHR13516:SF4">
    <property type="entry name" value="FI09323P"/>
    <property type="match status" value="1"/>
</dbReference>
<dbReference type="EMBL" id="QEAM01000478">
    <property type="protein sequence ID" value="TPX39459.1"/>
    <property type="molecule type" value="Genomic_DNA"/>
</dbReference>
<comment type="similarity">
    <text evidence="2">Belongs to the histone-like Alba family.</text>
</comment>
<evidence type="ECO:0000256" key="1">
    <source>
        <dbReference type="ARBA" id="ARBA00004123"/>
    </source>
</evidence>
<dbReference type="GO" id="GO:0005634">
    <property type="term" value="C:nucleus"/>
    <property type="evidence" value="ECO:0007669"/>
    <property type="project" value="UniProtKB-SubCell"/>
</dbReference>
<dbReference type="Pfam" id="PF01918">
    <property type="entry name" value="Alba"/>
    <property type="match status" value="1"/>
</dbReference>
<comment type="subcellular location">
    <subcellularLocation>
        <location evidence="1">Nucleus</location>
    </subcellularLocation>
</comment>
<dbReference type="InterPro" id="IPR051958">
    <property type="entry name" value="Alba-like_NAB"/>
</dbReference>
<dbReference type="SUPFAM" id="SSF82704">
    <property type="entry name" value="AlbA-like"/>
    <property type="match status" value="1"/>
</dbReference>
<dbReference type="GO" id="GO:0003723">
    <property type="term" value="F:RNA binding"/>
    <property type="evidence" value="ECO:0007669"/>
    <property type="project" value="TreeGrafter"/>
</dbReference>
<evidence type="ECO:0000313" key="6">
    <source>
        <dbReference type="EMBL" id="TPX40775.1"/>
    </source>
</evidence>
<feature type="domain" description="DNA/RNA-binding protein Alba-like" evidence="4">
    <location>
        <begin position="20"/>
        <end position="74"/>
    </location>
</feature>
<keyword evidence="7" id="KW-1185">Reference proteome</keyword>
<dbReference type="Proteomes" id="UP000317494">
    <property type="component" value="Unassembled WGS sequence"/>
</dbReference>
<dbReference type="InterPro" id="IPR036882">
    <property type="entry name" value="Alba-like_dom_sf"/>
</dbReference>
<dbReference type="AlphaFoldDB" id="A0A507CNQ8"/>
<dbReference type="InterPro" id="IPR002775">
    <property type="entry name" value="DNA/RNA-bd_Alba-like"/>
</dbReference>
<evidence type="ECO:0000259" key="4">
    <source>
        <dbReference type="Pfam" id="PF01918"/>
    </source>
</evidence>
<evidence type="ECO:0000313" key="5">
    <source>
        <dbReference type="EMBL" id="TPX39459.1"/>
    </source>
</evidence>
<dbReference type="Gene3D" id="3.30.110.20">
    <property type="entry name" value="Alba-like domain"/>
    <property type="match status" value="1"/>
</dbReference>
<protein>
    <recommendedName>
        <fullName evidence="4">DNA/RNA-binding protein Alba-like domain-containing protein</fullName>
    </recommendedName>
</protein>
<dbReference type="EMBL" id="QEAN01000301">
    <property type="protein sequence ID" value="TPX40775.1"/>
    <property type="molecule type" value="Genomic_DNA"/>
</dbReference>
<accession>A0A507CNQ8</accession>
<gene>
    <name evidence="5" type="ORF">SeLEV6574_g07196</name>
    <name evidence="6" type="ORF">SeMB42_g05875</name>
</gene>
<comment type="caution">
    <text evidence="6">The sequence shown here is derived from an EMBL/GenBank/DDBJ whole genome shotgun (WGS) entry which is preliminary data.</text>
</comment>
<evidence type="ECO:0000256" key="3">
    <source>
        <dbReference type="ARBA" id="ARBA00023242"/>
    </source>
</evidence>
<name>A0A507CNQ8_9FUNG</name>
<dbReference type="OrthoDB" id="424402at2759"/>
<dbReference type="GO" id="GO:0000172">
    <property type="term" value="C:ribonuclease MRP complex"/>
    <property type="evidence" value="ECO:0007669"/>
    <property type="project" value="TreeGrafter"/>
</dbReference>
<proteinExistence type="inferred from homology"/>
<dbReference type="PANTHER" id="PTHR13516">
    <property type="entry name" value="RIBONUCLEASE P SUBUNIT P25"/>
    <property type="match status" value="1"/>
</dbReference>
<keyword evidence="3" id="KW-0539">Nucleus</keyword>